<evidence type="ECO:0000313" key="1">
    <source>
        <dbReference type="EMBL" id="TSJ35888.1"/>
    </source>
</evidence>
<comment type="caution">
    <text evidence="1">The sequence shown here is derived from an EMBL/GenBank/DDBJ whole genome shotgun (WGS) entry which is preliminary data.</text>
</comment>
<gene>
    <name evidence="1" type="ORF">FO440_23490</name>
</gene>
<keyword evidence="2" id="KW-1185">Reference proteome</keyword>
<dbReference type="Proteomes" id="UP000318733">
    <property type="component" value="Unassembled WGS sequence"/>
</dbReference>
<dbReference type="AlphaFoldDB" id="A0A556M7K2"/>
<protein>
    <submittedName>
        <fullName evidence="1">Uncharacterized protein</fullName>
    </submittedName>
</protein>
<dbReference type="OrthoDB" id="47198at2"/>
<dbReference type="EMBL" id="VLPK01000008">
    <property type="protein sequence ID" value="TSJ35888.1"/>
    <property type="molecule type" value="Genomic_DNA"/>
</dbReference>
<evidence type="ECO:0000313" key="2">
    <source>
        <dbReference type="Proteomes" id="UP000318733"/>
    </source>
</evidence>
<dbReference type="RefSeq" id="WP_144250762.1">
    <property type="nucleotide sequence ID" value="NZ_VLPK01000008.1"/>
</dbReference>
<organism evidence="1 2">
    <name type="scientific">Mucilaginibacter corticis</name>
    <dbReference type="NCBI Taxonomy" id="2597670"/>
    <lineage>
        <taxon>Bacteria</taxon>
        <taxon>Pseudomonadati</taxon>
        <taxon>Bacteroidota</taxon>
        <taxon>Sphingobacteriia</taxon>
        <taxon>Sphingobacteriales</taxon>
        <taxon>Sphingobacteriaceae</taxon>
        <taxon>Mucilaginibacter</taxon>
    </lineage>
</organism>
<accession>A0A556M7K2</accession>
<sequence length="65" mass="7497">MEYYVNKHAQTNGYHEVHTKHCPYFPINREYLGDYPSCKPAVDEAKKTFPTADGCKTCSPSCHTW</sequence>
<reference evidence="1 2" key="1">
    <citation type="submission" date="2019-07" db="EMBL/GenBank/DDBJ databases">
        <authorList>
            <person name="Huq M.A."/>
        </authorList>
    </citation>
    <scope>NUCLEOTIDE SEQUENCE [LARGE SCALE GENOMIC DNA]</scope>
    <source>
        <strain evidence="1 2">MAH-19</strain>
    </source>
</reference>
<name>A0A556M7K2_9SPHI</name>
<proteinExistence type="predicted"/>